<feature type="chain" id="PRO_5034985141" evidence="2">
    <location>
        <begin position="29"/>
        <end position="314"/>
    </location>
</feature>
<dbReference type="KEGG" id="moz:MoryE10_30930"/>
<dbReference type="RefSeq" id="WP_221047582.1">
    <property type="nucleotide sequence ID" value="NZ_AP019782.1"/>
</dbReference>
<dbReference type="InterPro" id="IPR030829">
    <property type="entry name" value="SoxH-rel_PQQ_2"/>
</dbReference>
<sequence>MASIPKPSLAPQLAFLLLGLALHQAALAIEPLAVTEVAPGVYVHQGAQAFPDAHNRDEIANIGFIVGDRAVAVIDSGGHPGQGEALKAAVHKATDKPIRYVVNTHVHPDHILGNAAFKAPGVVFVGHHKLAHAMALRAPHYLATANRDLGLALNNDAVVPPTLEVKDKLELDLGNRTLTLTAWRTAHTDNDLTVYDSKTQTLWLADLLFVEHVPTLDGSVKGWLAALDDLAKQPVKLAIPGHGPVQRDWPQALEPEKQYLLMLRDEIRGLIKQGGTLEQAIGRVGQSIRSRWPLFDQYHKRNVSAAFAELEWED</sequence>
<organism evidence="4 5">
    <name type="scientific">Methylogaea oryzae</name>
    <dbReference type="NCBI Taxonomy" id="1295382"/>
    <lineage>
        <taxon>Bacteria</taxon>
        <taxon>Pseudomonadati</taxon>
        <taxon>Pseudomonadota</taxon>
        <taxon>Gammaproteobacteria</taxon>
        <taxon>Methylococcales</taxon>
        <taxon>Methylococcaceae</taxon>
        <taxon>Methylogaea</taxon>
    </lineage>
</organism>
<evidence type="ECO:0000259" key="3">
    <source>
        <dbReference type="SMART" id="SM00849"/>
    </source>
</evidence>
<proteinExistence type="inferred from homology"/>
<dbReference type="AlphaFoldDB" id="A0A8D4VRP5"/>
<dbReference type="SMART" id="SM00849">
    <property type="entry name" value="Lactamase_B"/>
    <property type="match status" value="1"/>
</dbReference>
<evidence type="ECO:0000313" key="5">
    <source>
        <dbReference type="Proteomes" id="UP000824988"/>
    </source>
</evidence>
<dbReference type="InterPro" id="IPR001279">
    <property type="entry name" value="Metallo-B-lactamas"/>
</dbReference>
<dbReference type="CDD" id="cd16282">
    <property type="entry name" value="metallo-hydrolase-like_MBL-fold"/>
    <property type="match status" value="1"/>
</dbReference>
<dbReference type="Proteomes" id="UP000824988">
    <property type="component" value="Chromosome"/>
</dbReference>
<dbReference type="PANTHER" id="PTHR42951">
    <property type="entry name" value="METALLO-BETA-LACTAMASE DOMAIN-CONTAINING"/>
    <property type="match status" value="1"/>
</dbReference>
<evidence type="ECO:0000313" key="4">
    <source>
        <dbReference type="EMBL" id="BBL72487.1"/>
    </source>
</evidence>
<keyword evidence="5" id="KW-1185">Reference proteome</keyword>
<reference evidence="4" key="1">
    <citation type="submission" date="2019-06" db="EMBL/GenBank/DDBJ databases">
        <title>Complete genome sequence of Methylogaea oryzae strain JCM16910.</title>
        <authorList>
            <person name="Asakawa S."/>
        </authorList>
    </citation>
    <scope>NUCLEOTIDE SEQUENCE</scope>
    <source>
        <strain evidence="4">E10</strain>
    </source>
</reference>
<dbReference type="Pfam" id="PF00753">
    <property type="entry name" value="Lactamase_B"/>
    <property type="match status" value="1"/>
</dbReference>
<feature type="signal peptide" evidence="2">
    <location>
        <begin position="1"/>
        <end position="28"/>
    </location>
</feature>
<dbReference type="EMBL" id="AP019782">
    <property type="protein sequence ID" value="BBL72487.1"/>
    <property type="molecule type" value="Genomic_DNA"/>
</dbReference>
<accession>A0A8D4VRP5</accession>
<evidence type="ECO:0000256" key="2">
    <source>
        <dbReference type="SAM" id="SignalP"/>
    </source>
</evidence>
<gene>
    <name evidence="4" type="ORF">MoryE10_30930</name>
</gene>
<name>A0A8D4VRP5_9GAMM</name>
<protein>
    <submittedName>
        <fullName evidence="4">MBL fold metallo-hydrolase</fullName>
    </submittedName>
</protein>
<keyword evidence="2" id="KW-0732">Signal</keyword>
<dbReference type="NCBIfam" id="TIGR04559">
    <property type="entry name" value="SoxH_rel_PQQ_2"/>
    <property type="match status" value="1"/>
</dbReference>
<dbReference type="PANTHER" id="PTHR42951:SF4">
    <property type="entry name" value="ACYL-COENZYME A THIOESTERASE MBLAC2"/>
    <property type="match status" value="1"/>
</dbReference>
<comment type="similarity">
    <text evidence="1">Belongs to the metallo-beta-lactamase superfamily. Class-B beta-lactamase family.</text>
</comment>
<dbReference type="InterPro" id="IPR050855">
    <property type="entry name" value="NDM-1-like"/>
</dbReference>
<feature type="domain" description="Metallo-beta-lactamase" evidence="3">
    <location>
        <begin position="59"/>
        <end position="242"/>
    </location>
</feature>
<evidence type="ECO:0000256" key="1">
    <source>
        <dbReference type="ARBA" id="ARBA00005250"/>
    </source>
</evidence>